<dbReference type="EMBL" id="BLAE01000027">
    <property type="protein sequence ID" value="GES11118.1"/>
    <property type="molecule type" value="Genomic_DNA"/>
</dbReference>
<comment type="caution">
    <text evidence="1">The sequence shown here is derived from an EMBL/GenBank/DDBJ whole genome shotgun (WGS) entry which is preliminary data.</text>
</comment>
<organism evidence="1 2">
    <name type="scientific">Acrocarpospora macrocephala</name>
    <dbReference type="NCBI Taxonomy" id="150177"/>
    <lineage>
        <taxon>Bacteria</taxon>
        <taxon>Bacillati</taxon>
        <taxon>Actinomycetota</taxon>
        <taxon>Actinomycetes</taxon>
        <taxon>Streptosporangiales</taxon>
        <taxon>Streptosporangiaceae</taxon>
        <taxon>Acrocarpospora</taxon>
    </lineage>
</organism>
<dbReference type="AlphaFoldDB" id="A0A5M3WYH6"/>
<protein>
    <submittedName>
        <fullName evidence="1">Uncharacterized protein</fullName>
    </submittedName>
</protein>
<sequence>MATSSRSPLMVNVLEIFSAEAGMRVTFLGSTSQNGGSPTLYATDRGSLVVRGYRITDPQALADLGEVPSGEADIEIPLELLSFYQAPATHDAATTAEADESAGEGR</sequence>
<reference evidence="1 2" key="1">
    <citation type="submission" date="2019-10" db="EMBL/GenBank/DDBJ databases">
        <title>Whole genome shotgun sequence of Acrocarpospora macrocephala NBRC 16266.</title>
        <authorList>
            <person name="Ichikawa N."/>
            <person name="Kimura A."/>
            <person name="Kitahashi Y."/>
            <person name="Komaki H."/>
            <person name="Oguchi A."/>
        </authorList>
    </citation>
    <scope>NUCLEOTIDE SEQUENCE [LARGE SCALE GENOMIC DNA]</scope>
    <source>
        <strain evidence="1 2">NBRC 16266</strain>
    </source>
</reference>
<name>A0A5M3WYH6_9ACTN</name>
<proteinExistence type="predicted"/>
<evidence type="ECO:0000313" key="2">
    <source>
        <dbReference type="Proteomes" id="UP000331127"/>
    </source>
</evidence>
<accession>A0A5M3WYH6</accession>
<dbReference type="Proteomes" id="UP000331127">
    <property type="component" value="Unassembled WGS sequence"/>
</dbReference>
<gene>
    <name evidence="1" type="ORF">Amac_047150</name>
</gene>
<evidence type="ECO:0000313" key="1">
    <source>
        <dbReference type="EMBL" id="GES11118.1"/>
    </source>
</evidence>
<keyword evidence="2" id="KW-1185">Reference proteome</keyword>